<reference evidence="3 4" key="1">
    <citation type="submission" date="2020-08" db="EMBL/GenBank/DDBJ databases">
        <title>Plant Genome Project.</title>
        <authorList>
            <person name="Zhang R.-G."/>
        </authorList>
    </citation>
    <scope>NUCLEOTIDE SEQUENCE [LARGE SCALE GENOMIC DNA]</scope>
    <source>
        <tissue evidence="3">Rhizome</tissue>
    </source>
</reference>
<feature type="domain" description="MULE transposase" evidence="2">
    <location>
        <begin position="64"/>
        <end position="162"/>
    </location>
</feature>
<dbReference type="PANTHER" id="PTHR31973:SF187">
    <property type="entry name" value="MUTATOR TRANSPOSASE MUDRA PROTEIN"/>
    <property type="match status" value="1"/>
</dbReference>
<feature type="transmembrane region" description="Helical" evidence="1">
    <location>
        <begin position="44"/>
        <end position="66"/>
    </location>
</feature>
<dbReference type="PANTHER" id="PTHR31973">
    <property type="entry name" value="POLYPROTEIN, PUTATIVE-RELATED"/>
    <property type="match status" value="1"/>
</dbReference>
<keyword evidence="4" id="KW-1185">Reference proteome</keyword>
<dbReference type="EMBL" id="JACMSC010000009">
    <property type="protein sequence ID" value="KAG6507045.1"/>
    <property type="molecule type" value="Genomic_DNA"/>
</dbReference>
<accession>A0A8J5GNS0</accession>
<protein>
    <recommendedName>
        <fullName evidence="2">MULE transposase domain-containing protein</fullName>
    </recommendedName>
</protein>
<comment type="caution">
    <text evidence="3">The sequence shown here is derived from an EMBL/GenBank/DDBJ whole genome shotgun (WGS) entry which is preliminary data.</text>
</comment>
<gene>
    <name evidence="3" type="ORF">ZIOFF_032385</name>
</gene>
<keyword evidence="1" id="KW-0472">Membrane</keyword>
<evidence type="ECO:0000256" key="1">
    <source>
        <dbReference type="SAM" id="Phobius"/>
    </source>
</evidence>
<sequence length="265" mass="31318">MHDIHGTEKECYDRLRWYCHAIRETNPSSVAECEIDPVTSEFKRLFICFHACVVGFLTGCMPLIFLDETHIKNKYKGCILVTVSKDVNDDLFKIDYSVVDAENDANWKWFCCHLRSALISCQSILLNEFTFFSDRYPGIMKAVEQLFMGSHHSYYLRHLVDNFVKQVLRSYPKHNKKHWSSVFKKAAYAPSLQEHEQHINNIIYFMPLARGFIVQSHPQSWTNALFLDDRWGVMNDNIADCWNNWVKPARYLPIWLWWITYACRS</sequence>
<evidence type="ECO:0000313" key="3">
    <source>
        <dbReference type="EMBL" id="KAG6507045.1"/>
    </source>
</evidence>
<evidence type="ECO:0000313" key="4">
    <source>
        <dbReference type="Proteomes" id="UP000734854"/>
    </source>
</evidence>
<keyword evidence="1" id="KW-0812">Transmembrane</keyword>
<name>A0A8J5GNS0_ZINOF</name>
<organism evidence="3 4">
    <name type="scientific">Zingiber officinale</name>
    <name type="common">Ginger</name>
    <name type="synonym">Amomum zingiber</name>
    <dbReference type="NCBI Taxonomy" id="94328"/>
    <lineage>
        <taxon>Eukaryota</taxon>
        <taxon>Viridiplantae</taxon>
        <taxon>Streptophyta</taxon>
        <taxon>Embryophyta</taxon>
        <taxon>Tracheophyta</taxon>
        <taxon>Spermatophyta</taxon>
        <taxon>Magnoliopsida</taxon>
        <taxon>Liliopsida</taxon>
        <taxon>Zingiberales</taxon>
        <taxon>Zingiberaceae</taxon>
        <taxon>Zingiber</taxon>
    </lineage>
</organism>
<dbReference type="Proteomes" id="UP000734854">
    <property type="component" value="Unassembled WGS sequence"/>
</dbReference>
<dbReference type="Pfam" id="PF10551">
    <property type="entry name" value="MULE"/>
    <property type="match status" value="1"/>
</dbReference>
<evidence type="ECO:0000259" key="2">
    <source>
        <dbReference type="Pfam" id="PF10551"/>
    </source>
</evidence>
<proteinExistence type="predicted"/>
<dbReference type="AlphaFoldDB" id="A0A8J5GNS0"/>
<keyword evidence="1" id="KW-1133">Transmembrane helix</keyword>
<dbReference type="InterPro" id="IPR018289">
    <property type="entry name" value="MULE_transposase_dom"/>
</dbReference>